<keyword evidence="6" id="KW-0479">Metal-binding</keyword>
<accession>A0A401SQ82</accession>
<dbReference type="PANTHER" id="PTHR46223:SF3">
    <property type="entry name" value="HISTONE-LYSINE N-METHYLTRANSFERASE SET-23"/>
    <property type="match status" value="1"/>
</dbReference>
<comment type="caution">
    <text evidence="12">The sequence shown here is derived from an EMBL/GenBank/DDBJ whole genome shotgun (WGS) entry which is preliminary data.</text>
</comment>
<feature type="domain" description="SET" evidence="9">
    <location>
        <begin position="131"/>
        <end position="255"/>
    </location>
</feature>
<evidence type="ECO:0000313" key="13">
    <source>
        <dbReference type="Proteomes" id="UP000287033"/>
    </source>
</evidence>
<dbReference type="GO" id="GO:0005694">
    <property type="term" value="C:chromosome"/>
    <property type="evidence" value="ECO:0007669"/>
    <property type="project" value="UniProtKB-SubCell"/>
</dbReference>
<evidence type="ECO:0000256" key="1">
    <source>
        <dbReference type="ARBA" id="ARBA00004286"/>
    </source>
</evidence>
<evidence type="ECO:0000256" key="5">
    <source>
        <dbReference type="ARBA" id="ARBA00022691"/>
    </source>
</evidence>
<keyword evidence="13" id="KW-1185">Reference proteome</keyword>
<dbReference type="Proteomes" id="UP000287033">
    <property type="component" value="Unassembled WGS sequence"/>
</dbReference>
<dbReference type="SMART" id="SM00468">
    <property type="entry name" value="PreSET"/>
    <property type="match status" value="1"/>
</dbReference>
<keyword evidence="2" id="KW-0158">Chromosome</keyword>
<evidence type="ECO:0000256" key="2">
    <source>
        <dbReference type="ARBA" id="ARBA00022454"/>
    </source>
</evidence>
<dbReference type="OMA" id="VDSMVPK"/>
<dbReference type="InterPro" id="IPR007728">
    <property type="entry name" value="Pre-SET_dom"/>
</dbReference>
<evidence type="ECO:0008006" key="14">
    <source>
        <dbReference type="Google" id="ProtNLM"/>
    </source>
</evidence>
<dbReference type="InterPro" id="IPR003616">
    <property type="entry name" value="Post-SET_dom"/>
</dbReference>
<keyword evidence="4" id="KW-0808">Transferase</keyword>
<organism evidence="12 13">
    <name type="scientific">Chiloscyllium punctatum</name>
    <name type="common">Brownbanded bambooshark</name>
    <name type="synonym">Hemiscyllium punctatum</name>
    <dbReference type="NCBI Taxonomy" id="137246"/>
    <lineage>
        <taxon>Eukaryota</taxon>
        <taxon>Metazoa</taxon>
        <taxon>Chordata</taxon>
        <taxon>Craniata</taxon>
        <taxon>Vertebrata</taxon>
        <taxon>Chondrichthyes</taxon>
        <taxon>Elasmobranchii</taxon>
        <taxon>Galeomorphii</taxon>
        <taxon>Galeoidea</taxon>
        <taxon>Orectolobiformes</taxon>
        <taxon>Hemiscylliidae</taxon>
        <taxon>Chiloscyllium</taxon>
    </lineage>
</organism>
<evidence type="ECO:0000256" key="6">
    <source>
        <dbReference type="ARBA" id="ARBA00022723"/>
    </source>
</evidence>
<name>A0A401SQ82_CHIPU</name>
<keyword evidence="5" id="KW-0949">S-adenosyl-L-methionine</keyword>
<sequence>MTAASPQAPHSGRLLSFDVCCGLENLPVSVLNEVDDDCLPPLQYTSENVAGPGEGRDPTEITLPGCECLTSSCEQDTCICLQRYVGAYDDDLCLVDFQEEMGYSRPVFECNVMCKCGEACKNRVVQRGLAFKLQVFKSSRKGWGLRTLEPIKTGRFVCEYGGEVISSPEAGRRTRSQRSGDMNYIIAVREYLSNGEILETYIDPTHIGNVGRFLNHSCGPNLYMVPVRVSSMVPRLALFAACNIAAGQELTYDYSGKFNNLEKRVSTEEGPSGETGNPKLCSCGSSSCTGFLPFDSSLYNLKDK</sequence>
<keyword evidence="3" id="KW-0489">Methyltransferase</keyword>
<dbReference type="InterPro" id="IPR001214">
    <property type="entry name" value="SET_dom"/>
</dbReference>
<proteinExistence type="predicted"/>
<dbReference type="Pfam" id="PF00856">
    <property type="entry name" value="SET"/>
    <property type="match status" value="1"/>
</dbReference>
<evidence type="ECO:0000256" key="8">
    <source>
        <dbReference type="ARBA" id="ARBA00022853"/>
    </source>
</evidence>
<dbReference type="CDD" id="cd10544">
    <property type="entry name" value="SET_SETMAR"/>
    <property type="match status" value="1"/>
</dbReference>
<evidence type="ECO:0000259" key="10">
    <source>
        <dbReference type="PROSITE" id="PS50867"/>
    </source>
</evidence>
<dbReference type="InterPro" id="IPR050973">
    <property type="entry name" value="H3K9_Histone-Lys_N-MTase"/>
</dbReference>
<evidence type="ECO:0000313" key="12">
    <source>
        <dbReference type="EMBL" id="GCC32565.1"/>
    </source>
</evidence>
<protein>
    <recommendedName>
        <fullName evidence="14">Histone-lysine N-methyltransferase</fullName>
    </recommendedName>
</protein>
<dbReference type="PROSITE" id="PS50867">
    <property type="entry name" value="PRE_SET"/>
    <property type="match status" value="1"/>
</dbReference>
<gene>
    <name evidence="12" type="ORF">chiPu_0011027</name>
</gene>
<dbReference type="SUPFAM" id="SSF82199">
    <property type="entry name" value="SET domain"/>
    <property type="match status" value="1"/>
</dbReference>
<evidence type="ECO:0000259" key="11">
    <source>
        <dbReference type="PROSITE" id="PS50868"/>
    </source>
</evidence>
<dbReference type="SMART" id="SM00317">
    <property type="entry name" value="SET"/>
    <property type="match status" value="1"/>
</dbReference>
<dbReference type="EMBL" id="BEZZ01000444">
    <property type="protein sequence ID" value="GCC32565.1"/>
    <property type="molecule type" value="Genomic_DNA"/>
</dbReference>
<dbReference type="InterPro" id="IPR046341">
    <property type="entry name" value="SET_dom_sf"/>
</dbReference>
<dbReference type="OrthoDB" id="616263at2759"/>
<dbReference type="PROSITE" id="PS50868">
    <property type="entry name" value="POST_SET"/>
    <property type="match status" value="1"/>
</dbReference>
<dbReference type="GO" id="GO:0032259">
    <property type="term" value="P:methylation"/>
    <property type="evidence" value="ECO:0007669"/>
    <property type="project" value="UniProtKB-KW"/>
</dbReference>
<dbReference type="Gene3D" id="2.170.270.10">
    <property type="entry name" value="SET domain"/>
    <property type="match status" value="1"/>
</dbReference>
<evidence type="ECO:0000259" key="9">
    <source>
        <dbReference type="PROSITE" id="PS50280"/>
    </source>
</evidence>
<dbReference type="GO" id="GO:0008270">
    <property type="term" value="F:zinc ion binding"/>
    <property type="evidence" value="ECO:0007669"/>
    <property type="project" value="InterPro"/>
</dbReference>
<comment type="subcellular location">
    <subcellularLocation>
        <location evidence="1">Chromosome</location>
    </subcellularLocation>
</comment>
<dbReference type="GO" id="GO:0042054">
    <property type="term" value="F:histone methyltransferase activity"/>
    <property type="evidence" value="ECO:0007669"/>
    <property type="project" value="InterPro"/>
</dbReference>
<reference evidence="12 13" key="1">
    <citation type="journal article" date="2018" name="Nat. Ecol. Evol.">
        <title>Shark genomes provide insights into elasmobranch evolution and the origin of vertebrates.</title>
        <authorList>
            <person name="Hara Y"/>
            <person name="Yamaguchi K"/>
            <person name="Onimaru K"/>
            <person name="Kadota M"/>
            <person name="Koyanagi M"/>
            <person name="Keeley SD"/>
            <person name="Tatsumi K"/>
            <person name="Tanaka K"/>
            <person name="Motone F"/>
            <person name="Kageyama Y"/>
            <person name="Nozu R"/>
            <person name="Adachi N"/>
            <person name="Nishimura O"/>
            <person name="Nakagawa R"/>
            <person name="Tanegashima C"/>
            <person name="Kiyatake I"/>
            <person name="Matsumoto R"/>
            <person name="Murakumo K"/>
            <person name="Nishida K"/>
            <person name="Terakita A"/>
            <person name="Kuratani S"/>
            <person name="Sato K"/>
            <person name="Hyodo S Kuraku.S."/>
        </authorList>
    </citation>
    <scope>NUCLEOTIDE SEQUENCE [LARGE SCALE GENOMIC DNA]</scope>
</reference>
<dbReference type="PANTHER" id="PTHR46223">
    <property type="entry name" value="HISTONE-LYSINE N-METHYLTRANSFERASE SUV39H"/>
    <property type="match status" value="1"/>
</dbReference>
<feature type="domain" description="Pre-SET" evidence="10">
    <location>
        <begin position="64"/>
        <end position="128"/>
    </location>
</feature>
<evidence type="ECO:0000256" key="4">
    <source>
        <dbReference type="ARBA" id="ARBA00022679"/>
    </source>
</evidence>
<dbReference type="Pfam" id="PF05033">
    <property type="entry name" value="Pre-SET"/>
    <property type="match status" value="1"/>
</dbReference>
<dbReference type="GO" id="GO:0005634">
    <property type="term" value="C:nucleus"/>
    <property type="evidence" value="ECO:0007669"/>
    <property type="project" value="InterPro"/>
</dbReference>
<keyword evidence="7" id="KW-0862">Zinc</keyword>
<evidence type="ECO:0000256" key="7">
    <source>
        <dbReference type="ARBA" id="ARBA00022833"/>
    </source>
</evidence>
<feature type="domain" description="Post-SET" evidence="11">
    <location>
        <begin position="277"/>
        <end position="293"/>
    </location>
</feature>
<keyword evidence="8" id="KW-0156">Chromatin regulator</keyword>
<dbReference type="AlphaFoldDB" id="A0A401SQ82"/>
<evidence type="ECO:0000256" key="3">
    <source>
        <dbReference type="ARBA" id="ARBA00022603"/>
    </source>
</evidence>
<dbReference type="PROSITE" id="PS50280">
    <property type="entry name" value="SET"/>
    <property type="match status" value="1"/>
</dbReference>
<dbReference type="STRING" id="137246.A0A401SQ82"/>